<reference evidence="5 6" key="1">
    <citation type="submission" date="2017-03" db="EMBL/GenBank/DDBJ databases">
        <title>Genomes of endolithic fungi from Antarctica.</title>
        <authorList>
            <person name="Coleine C."/>
            <person name="Masonjones S."/>
            <person name="Stajich J.E."/>
        </authorList>
    </citation>
    <scope>NUCLEOTIDE SEQUENCE [LARGE SCALE GENOMIC DNA]</scope>
    <source>
        <strain evidence="5 6">CCFEE 6314</strain>
    </source>
</reference>
<evidence type="ECO:0000256" key="4">
    <source>
        <dbReference type="ARBA" id="ARBA00023002"/>
    </source>
</evidence>
<gene>
    <name evidence="5" type="ORF">B0A52_05280</name>
</gene>
<keyword evidence="1" id="KW-0285">Flavoprotein</keyword>
<dbReference type="Gene3D" id="3.50.50.60">
    <property type="entry name" value="FAD/NAD(P)-binding domain"/>
    <property type="match status" value="2"/>
</dbReference>
<evidence type="ECO:0000256" key="3">
    <source>
        <dbReference type="ARBA" id="ARBA00022857"/>
    </source>
</evidence>
<sequence>MVVRYYDVIIIGAGMGGIYQVHRLSQLGLSVRVIERAEGPGGTWYWNRYPGAMSDVYSTLYRYSWDKESLQTYPWTHNYLNQKDILEYLNHVVDSHDLRKYMQFGTEVTSMKWNDEEYTWSIQTDGGSFTSRFVVTALGLLTEPNWPRINGLEDFQGELYHTARWPESYDFSNKKVGVIGNGSTGVQVITTIAPTVGSLVSFQRHPQYSIPAGRKAVSKEERDEINRNYEDIWAQARNSMSAAGFIEAKTKAFDVSKEERDRIYQECWDKGSGIRFLVSTFADLITDVAANETACEFLRAKIAEIVHDPEKRRKLTPKDLYCRRPLCDTGYYDQFNRENVDIVDIKENPIVAVEAQGVRLNDGTFLDLDVLICATGFNAFDGAYRKINIQGRNGVTLAEAWKDGPHTNMAVASHGFPNLFMILGPKAPLSNVPPMIEANVEFITRAISSIEAHRKKSPDPSKVAFESMKEGDDEWGKACDDVNDQLVFKHADSYYFGANIPGKVRSTLVFFGGMKPFAQRLQESTDHGYPSFRYI</sequence>
<dbReference type="PRINTS" id="PR00411">
    <property type="entry name" value="PNDRDTASEI"/>
</dbReference>
<comment type="caution">
    <text evidence="5">The sequence shown here is derived from an EMBL/GenBank/DDBJ whole genome shotgun (WGS) entry which is preliminary data.</text>
</comment>
<evidence type="ECO:0008006" key="7">
    <source>
        <dbReference type="Google" id="ProtNLM"/>
    </source>
</evidence>
<dbReference type="Proteomes" id="UP000288859">
    <property type="component" value="Unassembled WGS sequence"/>
</dbReference>
<dbReference type="OrthoDB" id="66881at2759"/>
<dbReference type="GO" id="GO:0016491">
    <property type="term" value="F:oxidoreductase activity"/>
    <property type="evidence" value="ECO:0007669"/>
    <property type="project" value="UniProtKB-KW"/>
</dbReference>
<dbReference type="PANTHER" id="PTHR43098">
    <property type="entry name" value="L-ORNITHINE N(5)-MONOOXYGENASE-RELATED"/>
    <property type="match status" value="1"/>
</dbReference>
<organism evidence="5 6">
    <name type="scientific">Exophiala mesophila</name>
    <name type="common">Black yeast-like fungus</name>
    <dbReference type="NCBI Taxonomy" id="212818"/>
    <lineage>
        <taxon>Eukaryota</taxon>
        <taxon>Fungi</taxon>
        <taxon>Dikarya</taxon>
        <taxon>Ascomycota</taxon>
        <taxon>Pezizomycotina</taxon>
        <taxon>Eurotiomycetes</taxon>
        <taxon>Chaetothyriomycetidae</taxon>
        <taxon>Chaetothyriales</taxon>
        <taxon>Herpotrichiellaceae</taxon>
        <taxon>Exophiala</taxon>
    </lineage>
</organism>
<evidence type="ECO:0000313" key="6">
    <source>
        <dbReference type="Proteomes" id="UP000288859"/>
    </source>
</evidence>
<evidence type="ECO:0000256" key="1">
    <source>
        <dbReference type="ARBA" id="ARBA00022630"/>
    </source>
</evidence>
<name>A0A438N4Z7_EXOME</name>
<keyword evidence="2" id="KW-0274">FAD</keyword>
<dbReference type="PANTHER" id="PTHR43098:SF5">
    <property type="entry name" value="DUAL-FUNCTIONAL MONOOXYGENASE_METHYLTRANSFERASE PSOF"/>
    <property type="match status" value="1"/>
</dbReference>
<dbReference type="SUPFAM" id="SSF51905">
    <property type="entry name" value="FAD/NAD(P)-binding domain"/>
    <property type="match status" value="2"/>
</dbReference>
<dbReference type="InterPro" id="IPR036188">
    <property type="entry name" value="FAD/NAD-bd_sf"/>
</dbReference>
<dbReference type="EMBL" id="NAJM01000022">
    <property type="protein sequence ID" value="RVX70628.1"/>
    <property type="molecule type" value="Genomic_DNA"/>
</dbReference>
<proteinExistence type="predicted"/>
<keyword evidence="3" id="KW-0521">NADP</keyword>
<evidence type="ECO:0000256" key="2">
    <source>
        <dbReference type="ARBA" id="ARBA00022827"/>
    </source>
</evidence>
<dbReference type="InterPro" id="IPR050775">
    <property type="entry name" value="FAD-binding_Monooxygenases"/>
</dbReference>
<dbReference type="VEuPathDB" id="FungiDB:PV10_06356"/>
<keyword evidence="4" id="KW-0560">Oxidoreductase</keyword>
<evidence type="ECO:0000313" key="5">
    <source>
        <dbReference type="EMBL" id="RVX70628.1"/>
    </source>
</evidence>
<protein>
    <recommendedName>
        <fullName evidence="7">Cyclohexanone monooxygenase</fullName>
    </recommendedName>
</protein>
<dbReference type="AlphaFoldDB" id="A0A438N4Z7"/>
<accession>A0A438N4Z7</accession>
<dbReference type="Pfam" id="PF13738">
    <property type="entry name" value="Pyr_redox_3"/>
    <property type="match status" value="1"/>
</dbReference>